<dbReference type="PANTHER" id="PTHR36566">
    <property type="entry name" value="NICKEL INSERTION PROTEIN-RELATED"/>
    <property type="match status" value="1"/>
</dbReference>
<feature type="non-terminal residue" evidence="3">
    <location>
        <position position="1"/>
    </location>
</feature>
<organism evidence="3 4">
    <name type="scientific">Candidatus Anaerobiospirillum pullistercoris</name>
    <dbReference type="NCBI Taxonomy" id="2838452"/>
    <lineage>
        <taxon>Bacteria</taxon>
        <taxon>Pseudomonadati</taxon>
        <taxon>Pseudomonadota</taxon>
        <taxon>Gammaproteobacteria</taxon>
        <taxon>Aeromonadales</taxon>
        <taxon>Succinivibrionaceae</taxon>
        <taxon>Anaerobiospirillum</taxon>
    </lineage>
</organism>
<gene>
    <name evidence="3" type="ORF">H9850_00280</name>
</gene>
<keyword evidence="1" id="KW-0533">Nickel</keyword>
<dbReference type="AlphaFoldDB" id="A0A9D1WBA3"/>
<evidence type="ECO:0000313" key="4">
    <source>
        <dbReference type="Proteomes" id="UP000886829"/>
    </source>
</evidence>
<evidence type="ECO:0000313" key="3">
    <source>
        <dbReference type="EMBL" id="HIX55893.1"/>
    </source>
</evidence>
<dbReference type="PANTHER" id="PTHR36566:SF1">
    <property type="entry name" value="PYRIDINIUM-3,5-BISTHIOCARBOXYLIC ACID MONONUCLEOTIDE NICKEL INSERTION PROTEIN"/>
    <property type="match status" value="1"/>
</dbReference>
<proteinExistence type="predicted"/>
<accession>A0A9D1WBA3</accession>
<dbReference type="Pfam" id="PF01969">
    <property type="entry name" value="Ni_insertion"/>
    <property type="match status" value="1"/>
</dbReference>
<dbReference type="Proteomes" id="UP000886829">
    <property type="component" value="Unassembled WGS sequence"/>
</dbReference>
<reference evidence="3" key="2">
    <citation type="submission" date="2021-04" db="EMBL/GenBank/DDBJ databases">
        <authorList>
            <person name="Gilroy R."/>
        </authorList>
    </citation>
    <scope>NUCLEOTIDE SEQUENCE</scope>
    <source>
        <strain evidence="3">USASDec5-558</strain>
    </source>
</reference>
<evidence type="ECO:0000256" key="2">
    <source>
        <dbReference type="SAM" id="MobiDB-lite"/>
    </source>
</evidence>
<comment type="caution">
    <text evidence="3">The sequence shown here is derived from an EMBL/GenBank/DDBJ whole genome shotgun (WGS) entry which is preliminary data.</text>
</comment>
<dbReference type="InterPro" id="IPR002822">
    <property type="entry name" value="Ni_insertion"/>
</dbReference>
<dbReference type="Gene3D" id="3.30.70.1380">
    <property type="entry name" value="Transcriptional regulatory protein pf0864 domain like"/>
    <property type="match status" value="1"/>
</dbReference>
<sequence>EHEHAADAHNTSAFAIKSLTPLTSADEQLFSATKPLPPHDHSHDYEHCNSHDHCHDHGHDHEHGHDHSHGGHSHEHRSLQDVYALIDQSLASDPAKKLAKKVFAIIAVAEAKAHGTSPDLVHFHEVGGLDSIADVLSFAVCIDDLQIDTVYASTLGEGYGEIVCQHGLLPIPVPAVSNIVAAHHLPLQSGRCYGELVTPTGAAMVAALEPKFTTPQGMTIISTGYGAGKRAYEKPSFVRAMLLGPVTGTDTASAPNNTASAPAWGLDLGEIGAAPYGDEIIELKSNIDDTTGELLGALMDKLLAAGAQDVSFRSIFMKKNRPAVELCVLCYEDNVPELTRIILTESSSIGVRFSRQQRLIMKREAGEFASSLGLVKVKRCTLNPALGQHEVIYPEFESIKEIAAQTKLPLKEVEARIKGELYAQQH</sequence>
<evidence type="ECO:0000256" key="1">
    <source>
        <dbReference type="ARBA" id="ARBA00022596"/>
    </source>
</evidence>
<name>A0A9D1WBA3_9GAMM</name>
<protein>
    <submittedName>
        <fullName evidence="3">LarC family nickel insertion protein</fullName>
    </submittedName>
</protein>
<feature type="region of interest" description="Disordered" evidence="2">
    <location>
        <begin position="56"/>
        <end position="76"/>
    </location>
</feature>
<reference evidence="3" key="1">
    <citation type="journal article" date="2021" name="PeerJ">
        <title>Extensive microbial diversity within the chicken gut microbiome revealed by metagenomics and culture.</title>
        <authorList>
            <person name="Gilroy R."/>
            <person name="Ravi A."/>
            <person name="Getino M."/>
            <person name="Pursley I."/>
            <person name="Horton D.L."/>
            <person name="Alikhan N.F."/>
            <person name="Baker D."/>
            <person name="Gharbi K."/>
            <person name="Hall N."/>
            <person name="Watson M."/>
            <person name="Adriaenssens E.M."/>
            <person name="Foster-Nyarko E."/>
            <person name="Jarju S."/>
            <person name="Secka A."/>
            <person name="Antonio M."/>
            <person name="Oren A."/>
            <person name="Chaudhuri R.R."/>
            <person name="La Ragione R."/>
            <person name="Hildebrand F."/>
            <person name="Pallen M.J."/>
        </authorList>
    </citation>
    <scope>NUCLEOTIDE SEQUENCE</scope>
    <source>
        <strain evidence="3">USASDec5-558</strain>
    </source>
</reference>
<dbReference type="EMBL" id="DXEV01000009">
    <property type="protein sequence ID" value="HIX55893.1"/>
    <property type="molecule type" value="Genomic_DNA"/>
</dbReference>